<keyword evidence="7" id="KW-0498">Mitosis</keyword>
<keyword evidence="4" id="KW-0217">Developmental protein</keyword>
<evidence type="ECO:0000256" key="13">
    <source>
        <dbReference type="ARBA" id="ARBA00023306"/>
    </source>
</evidence>
<comment type="subunit">
    <text evidence="17">Belongs to the multiprotein complex Integrator, at least composed of IntS1, IntS2, IntS3, IntS4, omd/IntS5, IntS6, defl/IntS7, IntS8, IntS9, IntS10, IntS11, IntS12, asun/IntS13, IntS14 and IntS15. The core complex associates with protein phosphatase 2A subunits mts/PP2A and Pp2A-29B, to form the Integrator-PP2A (INTAC) complex.</text>
</comment>
<keyword evidence="9" id="KW-0744">Spermatogenesis</keyword>
<dbReference type="GO" id="GO:0051301">
    <property type="term" value="P:cell division"/>
    <property type="evidence" value="ECO:0007669"/>
    <property type="project" value="UniProtKB-KW"/>
</dbReference>
<feature type="non-terminal residue" evidence="18">
    <location>
        <position position="107"/>
    </location>
</feature>
<keyword evidence="11" id="KW-0539">Nucleus</keyword>
<dbReference type="GO" id="GO:0051642">
    <property type="term" value="P:centrosome localization"/>
    <property type="evidence" value="ECO:0007669"/>
    <property type="project" value="TreeGrafter"/>
</dbReference>
<evidence type="ECO:0000256" key="10">
    <source>
        <dbReference type="ARBA" id="ARBA00023054"/>
    </source>
</evidence>
<evidence type="ECO:0000256" key="14">
    <source>
        <dbReference type="ARBA" id="ARBA00030658"/>
    </source>
</evidence>
<dbReference type="PANTHER" id="PTHR12955">
    <property type="entry name" value="SARCOMA ANTIGEN NY-SAR-95-RELATED"/>
    <property type="match status" value="1"/>
</dbReference>
<evidence type="ECO:0000256" key="17">
    <source>
        <dbReference type="ARBA" id="ARBA00065185"/>
    </source>
</evidence>
<keyword evidence="8" id="KW-0221">Differentiation</keyword>
<evidence type="ECO:0000256" key="5">
    <source>
        <dbReference type="ARBA" id="ARBA00022490"/>
    </source>
</evidence>
<dbReference type="Pfam" id="PF10221">
    <property type="entry name" value="Mat89Bb"/>
    <property type="match status" value="1"/>
</dbReference>
<name>A0A1B6L207_9HEMI</name>
<dbReference type="AlphaFoldDB" id="A0A1B6L207"/>
<dbReference type="GO" id="GO:0007283">
    <property type="term" value="P:spermatogenesis"/>
    <property type="evidence" value="ECO:0007669"/>
    <property type="project" value="UniProtKB-KW"/>
</dbReference>
<evidence type="ECO:0000256" key="16">
    <source>
        <dbReference type="ARBA" id="ARBA00061603"/>
    </source>
</evidence>
<accession>A0A1B6L207</accession>
<keyword evidence="5" id="KW-0963">Cytoplasm</keyword>
<evidence type="ECO:0000313" key="18">
    <source>
        <dbReference type="EMBL" id="JAT17752.1"/>
    </source>
</evidence>
<evidence type="ECO:0000256" key="3">
    <source>
        <dbReference type="ARBA" id="ARBA00020501"/>
    </source>
</evidence>
<keyword evidence="6" id="KW-0132">Cell division</keyword>
<protein>
    <recommendedName>
        <fullName evidence="3">Protein asunder</fullName>
    </recommendedName>
    <alternativeName>
        <fullName evidence="15">Cell cycle regulator Mat89Bb</fullName>
    </alternativeName>
    <alternativeName>
        <fullName evidence="14">Set apart in position or space protein</fullName>
    </alternativeName>
</protein>
<dbReference type="InterPro" id="IPR019355">
    <property type="entry name" value="Cell_cycle_regulator_Mat89Bb"/>
</dbReference>
<dbReference type="EMBL" id="GEBQ01022225">
    <property type="protein sequence ID" value="JAT17752.1"/>
    <property type="molecule type" value="Transcribed_RNA"/>
</dbReference>
<evidence type="ECO:0000256" key="2">
    <source>
        <dbReference type="ARBA" id="ARBA00004556"/>
    </source>
</evidence>
<evidence type="ECO:0000256" key="8">
    <source>
        <dbReference type="ARBA" id="ARBA00022782"/>
    </source>
</evidence>
<evidence type="ECO:0000256" key="4">
    <source>
        <dbReference type="ARBA" id="ARBA00022473"/>
    </source>
</evidence>
<keyword evidence="10" id="KW-0175">Coiled coil</keyword>
<dbReference type="GO" id="GO:0048471">
    <property type="term" value="C:perinuclear region of cytoplasm"/>
    <property type="evidence" value="ECO:0007669"/>
    <property type="project" value="UniProtKB-SubCell"/>
</dbReference>
<reference evidence="18" key="1">
    <citation type="submission" date="2015-11" db="EMBL/GenBank/DDBJ databases">
        <title>De novo transcriptome assembly of four potential Pierce s Disease insect vectors from Arizona vineyards.</title>
        <authorList>
            <person name="Tassone E.E."/>
        </authorList>
    </citation>
    <scope>NUCLEOTIDE SEQUENCE</scope>
</reference>
<dbReference type="GO" id="GO:0051321">
    <property type="term" value="P:meiotic cell cycle"/>
    <property type="evidence" value="ECO:0007669"/>
    <property type="project" value="UniProtKB-KW"/>
</dbReference>
<evidence type="ECO:0000256" key="12">
    <source>
        <dbReference type="ARBA" id="ARBA00023254"/>
    </source>
</evidence>
<dbReference type="PANTHER" id="PTHR12955:SF1">
    <property type="entry name" value="INTEGRATOR COMPLEX SUBUNIT 13"/>
    <property type="match status" value="1"/>
</dbReference>
<evidence type="ECO:0000256" key="9">
    <source>
        <dbReference type="ARBA" id="ARBA00022871"/>
    </source>
</evidence>
<comment type="subcellular location">
    <subcellularLocation>
        <location evidence="2">Cytoplasm</location>
        <location evidence="2">Perinuclear region</location>
    </subcellularLocation>
    <subcellularLocation>
        <location evidence="1">Nucleus</location>
    </subcellularLocation>
</comment>
<evidence type="ECO:0000256" key="11">
    <source>
        <dbReference type="ARBA" id="ARBA00023242"/>
    </source>
</evidence>
<gene>
    <name evidence="18" type="ORF">g.51304</name>
</gene>
<organism evidence="18">
    <name type="scientific">Graphocephala atropunctata</name>
    <dbReference type="NCBI Taxonomy" id="36148"/>
    <lineage>
        <taxon>Eukaryota</taxon>
        <taxon>Metazoa</taxon>
        <taxon>Ecdysozoa</taxon>
        <taxon>Arthropoda</taxon>
        <taxon>Hexapoda</taxon>
        <taxon>Insecta</taxon>
        <taxon>Pterygota</taxon>
        <taxon>Neoptera</taxon>
        <taxon>Paraneoptera</taxon>
        <taxon>Hemiptera</taxon>
        <taxon>Auchenorrhyncha</taxon>
        <taxon>Membracoidea</taxon>
        <taxon>Cicadellidae</taxon>
        <taxon>Cicadellinae</taxon>
        <taxon>Cicadellini</taxon>
        <taxon>Graphocephala</taxon>
    </lineage>
</organism>
<comment type="similarity">
    <text evidence="16">Belongs to the Integrator subunit 13 family.</text>
</comment>
<dbReference type="GO" id="GO:0032039">
    <property type="term" value="C:integrator complex"/>
    <property type="evidence" value="ECO:0007669"/>
    <property type="project" value="TreeGrafter"/>
</dbReference>
<keyword evidence="12" id="KW-0469">Meiosis</keyword>
<sequence length="107" mass="11971">MDAVAVTPHPATYISNFSTEVHSIPAGQIANRLSFLMFLYYDLMSTTITNIPMTNENVNVQGADLRDVEIYHPSQANDPPLLLLNLGHEEVVGTHEGRNCRTMTLKW</sequence>
<dbReference type="GO" id="GO:0030154">
    <property type="term" value="P:cell differentiation"/>
    <property type="evidence" value="ECO:0007669"/>
    <property type="project" value="UniProtKB-KW"/>
</dbReference>
<evidence type="ECO:0000256" key="7">
    <source>
        <dbReference type="ARBA" id="ARBA00022776"/>
    </source>
</evidence>
<keyword evidence="13" id="KW-0131">Cell cycle</keyword>
<proteinExistence type="inferred from homology"/>
<evidence type="ECO:0000256" key="15">
    <source>
        <dbReference type="ARBA" id="ARBA00032585"/>
    </source>
</evidence>
<dbReference type="GO" id="GO:0007346">
    <property type="term" value="P:regulation of mitotic cell cycle"/>
    <property type="evidence" value="ECO:0007669"/>
    <property type="project" value="TreeGrafter"/>
</dbReference>
<evidence type="ECO:0000256" key="1">
    <source>
        <dbReference type="ARBA" id="ARBA00004123"/>
    </source>
</evidence>
<evidence type="ECO:0000256" key="6">
    <source>
        <dbReference type="ARBA" id="ARBA00022618"/>
    </source>
</evidence>